<dbReference type="AlphaFoldDB" id="A0ABD6DHP9"/>
<dbReference type="Pfam" id="PF24417">
    <property type="entry name" value="DUF7549"/>
    <property type="match status" value="1"/>
</dbReference>
<protein>
    <recommendedName>
        <fullName evidence="4">TIGR04206 family protein</fullName>
    </recommendedName>
</protein>
<dbReference type="RefSeq" id="WP_256398841.1">
    <property type="nucleotide sequence ID" value="NZ_JANHJR010000001.1"/>
</dbReference>
<feature type="transmembrane region" description="Helical" evidence="1">
    <location>
        <begin position="117"/>
        <end position="140"/>
    </location>
</feature>
<dbReference type="Proteomes" id="UP001597034">
    <property type="component" value="Unassembled WGS sequence"/>
</dbReference>
<comment type="caution">
    <text evidence="2">The sequence shown here is derived from an EMBL/GenBank/DDBJ whole genome shotgun (WGS) entry which is preliminary data.</text>
</comment>
<reference evidence="2 3" key="1">
    <citation type="journal article" date="2019" name="Int. J. Syst. Evol. Microbiol.">
        <title>The Global Catalogue of Microorganisms (GCM) 10K type strain sequencing project: providing services to taxonomists for standard genome sequencing and annotation.</title>
        <authorList>
            <consortium name="The Broad Institute Genomics Platform"/>
            <consortium name="The Broad Institute Genome Sequencing Center for Infectious Disease"/>
            <person name="Wu L."/>
            <person name="Ma J."/>
        </authorList>
    </citation>
    <scope>NUCLEOTIDE SEQUENCE [LARGE SCALE GENOMIC DNA]</scope>
    <source>
        <strain evidence="2 3">CGMCC 1.10390</strain>
    </source>
</reference>
<dbReference type="EMBL" id="JBHUDO010000002">
    <property type="protein sequence ID" value="MFD1645643.1"/>
    <property type="molecule type" value="Genomic_DNA"/>
</dbReference>
<evidence type="ECO:0000313" key="2">
    <source>
        <dbReference type="EMBL" id="MFD1645643.1"/>
    </source>
</evidence>
<organism evidence="2 3">
    <name type="scientific">Haloarchaeobius litoreus</name>
    <dbReference type="NCBI Taxonomy" id="755306"/>
    <lineage>
        <taxon>Archaea</taxon>
        <taxon>Methanobacteriati</taxon>
        <taxon>Methanobacteriota</taxon>
        <taxon>Stenosarchaea group</taxon>
        <taxon>Halobacteria</taxon>
        <taxon>Halobacteriales</taxon>
        <taxon>Halorubellaceae</taxon>
        <taxon>Haloarchaeobius</taxon>
    </lineage>
</organism>
<evidence type="ECO:0000313" key="3">
    <source>
        <dbReference type="Proteomes" id="UP001597034"/>
    </source>
</evidence>
<feature type="transmembrane region" description="Helical" evidence="1">
    <location>
        <begin position="83"/>
        <end position="105"/>
    </location>
</feature>
<proteinExistence type="predicted"/>
<keyword evidence="3" id="KW-1185">Reference proteome</keyword>
<keyword evidence="1" id="KW-1133">Transmembrane helix</keyword>
<name>A0ABD6DHP9_9EURY</name>
<keyword evidence="1" id="KW-0812">Transmembrane</keyword>
<sequence length="177" mass="19521">MVWINSEYVEEFAVLTTWLSVFLPWSVVRASSAEGAELVVLRFPFFGIQYVFGTGLVDGTTVRTPWEYYTLNAGQFPAQATAYLVWALAAVVLVVAIVVSILMYFEHETVERLPGRGVYVLGASMLVLAVAFTGAAVQLHLHQPADILGWGFYAPIGLLGLVFFYAFGLLDLFADRT</sequence>
<feature type="transmembrane region" description="Helical" evidence="1">
    <location>
        <begin position="152"/>
        <end position="174"/>
    </location>
</feature>
<evidence type="ECO:0000256" key="1">
    <source>
        <dbReference type="SAM" id="Phobius"/>
    </source>
</evidence>
<dbReference type="InterPro" id="IPR055971">
    <property type="entry name" value="DUF7549"/>
</dbReference>
<gene>
    <name evidence="2" type="ORF">ACFSBL_08110</name>
</gene>
<keyword evidence="1" id="KW-0472">Membrane</keyword>
<accession>A0ABD6DHP9</accession>
<evidence type="ECO:0008006" key="4">
    <source>
        <dbReference type="Google" id="ProtNLM"/>
    </source>
</evidence>